<organism evidence="2 3">
    <name type="scientific">Ktedonobacter racemifer DSM 44963</name>
    <dbReference type="NCBI Taxonomy" id="485913"/>
    <lineage>
        <taxon>Bacteria</taxon>
        <taxon>Bacillati</taxon>
        <taxon>Chloroflexota</taxon>
        <taxon>Ktedonobacteria</taxon>
        <taxon>Ktedonobacterales</taxon>
        <taxon>Ktedonobacteraceae</taxon>
        <taxon>Ktedonobacter</taxon>
    </lineage>
</organism>
<feature type="region of interest" description="Disordered" evidence="1">
    <location>
        <begin position="21"/>
        <end position="55"/>
    </location>
</feature>
<dbReference type="InParanoid" id="D6TX93"/>
<reference evidence="2 3" key="1">
    <citation type="journal article" date="2011" name="Stand. Genomic Sci.">
        <title>Non-contiguous finished genome sequence and contextual data of the filamentous soil bacterium Ktedonobacter racemifer type strain (SOSP1-21).</title>
        <authorList>
            <person name="Chang Y.J."/>
            <person name="Land M."/>
            <person name="Hauser L."/>
            <person name="Chertkov O."/>
            <person name="Del Rio T.G."/>
            <person name="Nolan M."/>
            <person name="Copeland A."/>
            <person name="Tice H."/>
            <person name="Cheng J.F."/>
            <person name="Lucas S."/>
            <person name="Han C."/>
            <person name="Goodwin L."/>
            <person name="Pitluck S."/>
            <person name="Ivanova N."/>
            <person name="Ovchinikova G."/>
            <person name="Pati A."/>
            <person name="Chen A."/>
            <person name="Palaniappan K."/>
            <person name="Mavromatis K."/>
            <person name="Liolios K."/>
            <person name="Brettin T."/>
            <person name="Fiebig A."/>
            <person name="Rohde M."/>
            <person name="Abt B."/>
            <person name="Goker M."/>
            <person name="Detter J.C."/>
            <person name="Woyke T."/>
            <person name="Bristow J."/>
            <person name="Eisen J.A."/>
            <person name="Markowitz V."/>
            <person name="Hugenholtz P."/>
            <person name="Kyrpides N.C."/>
            <person name="Klenk H.P."/>
            <person name="Lapidus A."/>
        </authorList>
    </citation>
    <scope>NUCLEOTIDE SEQUENCE [LARGE SCALE GENOMIC DNA]</scope>
    <source>
        <strain evidence="3">DSM 44963</strain>
    </source>
</reference>
<protein>
    <submittedName>
        <fullName evidence="2">Uncharacterized protein</fullName>
    </submittedName>
</protein>
<sequence length="209" mass="23266">MLTNEGKRIGKGRQGFAVLSRLPNRKHLPSQQLMSKNGDERKQSQQCRSRARNRQIRPLALRLDPQMVTYLMKGHFQRPAQDKLRHHLGCIGVLISAQQGCGLVLALRVANEHSPDGNRRNRRLIPQRCARGDFHLACRSPIPGQRVFLPRRAGIAEPRSQLGLGFALVGSATTFSSGASRGRIVETGIQAQTRDEARVGQARDVIPPY</sequence>
<dbReference type="AlphaFoldDB" id="D6TX93"/>
<dbReference type="Proteomes" id="UP000004508">
    <property type="component" value="Unassembled WGS sequence"/>
</dbReference>
<proteinExistence type="predicted"/>
<evidence type="ECO:0000256" key="1">
    <source>
        <dbReference type="SAM" id="MobiDB-lite"/>
    </source>
</evidence>
<keyword evidence="3" id="KW-1185">Reference proteome</keyword>
<gene>
    <name evidence="2" type="ORF">Krac_5937</name>
</gene>
<dbReference type="EMBL" id="ADVG01000003">
    <property type="protein sequence ID" value="EFH84826.1"/>
    <property type="molecule type" value="Genomic_DNA"/>
</dbReference>
<name>D6TX93_KTERA</name>
<evidence type="ECO:0000313" key="2">
    <source>
        <dbReference type="EMBL" id="EFH84826.1"/>
    </source>
</evidence>
<evidence type="ECO:0000313" key="3">
    <source>
        <dbReference type="Proteomes" id="UP000004508"/>
    </source>
</evidence>
<accession>D6TX93</accession>
<comment type="caution">
    <text evidence="2">The sequence shown here is derived from an EMBL/GenBank/DDBJ whole genome shotgun (WGS) entry which is preliminary data.</text>
</comment>
<dbReference type="RefSeq" id="WP_007916624.1">
    <property type="nucleotide sequence ID" value="NZ_ADVG01000003.1"/>
</dbReference>